<organism evidence="9 10">
    <name type="scientific">Solanum tuberosum</name>
    <name type="common">Potato</name>
    <dbReference type="NCBI Taxonomy" id="4113"/>
    <lineage>
        <taxon>Eukaryota</taxon>
        <taxon>Viridiplantae</taxon>
        <taxon>Streptophyta</taxon>
        <taxon>Embryophyta</taxon>
        <taxon>Tracheophyta</taxon>
        <taxon>Spermatophyta</taxon>
        <taxon>Magnoliopsida</taxon>
        <taxon>eudicotyledons</taxon>
        <taxon>Gunneridae</taxon>
        <taxon>Pentapetalae</taxon>
        <taxon>asterids</taxon>
        <taxon>lamiids</taxon>
        <taxon>Solanales</taxon>
        <taxon>Solanaceae</taxon>
        <taxon>Solanoideae</taxon>
        <taxon>Solaneae</taxon>
        <taxon>Solanum</taxon>
    </lineage>
</organism>
<accession>M1C0T6</accession>
<dbReference type="ExpressionAtlas" id="M1C0T6">
    <property type="expression patterns" value="baseline"/>
</dbReference>
<evidence type="ECO:0000256" key="3">
    <source>
        <dbReference type="ARBA" id="ARBA00022692"/>
    </source>
</evidence>
<evidence type="ECO:0000313" key="9">
    <source>
        <dbReference type="EnsemblPlants" id="PGSC0003DMT400057308"/>
    </source>
</evidence>
<comment type="subcellular location">
    <subcellularLocation>
        <location evidence="1">Membrane</location>
    </subcellularLocation>
</comment>
<dbReference type="EnsemblPlants" id="PGSC0003DMT400057308">
    <property type="protein sequence ID" value="PGSC0003DMT400057308"/>
    <property type="gene ID" value="PGSC0003DMG400022255"/>
</dbReference>
<keyword evidence="4" id="KW-0029">Amino-acid transport</keyword>
<evidence type="ECO:0000256" key="1">
    <source>
        <dbReference type="ARBA" id="ARBA00004370"/>
    </source>
</evidence>
<dbReference type="OrthoDB" id="40134at2759"/>
<reference evidence="9" key="2">
    <citation type="submission" date="2015-06" db="UniProtKB">
        <authorList>
            <consortium name="EnsemblPlants"/>
        </authorList>
    </citation>
    <scope>IDENTIFICATION</scope>
    <source>
        <strain evidence="9">DM1-3 516 R44</strain>
    </source>
</reference>
<evidence type="ECO:0000256" key="6">
    <source>
        <dbReference type="ARBA" id="ARBA00023136"/>
    </source>
</evidence>
<evidence type="ECO:0000256" key="2">
    <source>
        <dbReference type="ARBA" id="ARBA00022448"/>
    </source>
</evidence>
<evidence type="ECO:0000259" key="8">
    <source>
        <dbReference type="Pfam" id="PF01490"/>
    </source>
</evidence>
<evidence type="ECO:0000256" key="5">
    <source>
        <dbReference type="ARBA" id="ARBA00022989"/>
    </source>
</evidence>
<keyword evidence="5 7" id="KW-1133">Transmembrane helix</keyword>
<keyword evidence="3 7" id="KW-0812">Transmembrane</keyword>
<dbReference type="GO" id="GO:0016020">
    <property type="term" value="C:membrane"/>
    <property type="evidence" value="ECO:0007669"/>
    <property type="project" value="UniProtKB-SubCell"/>
</dbReference>
<dbReference type="PANTHER" id="PTHR48017">
    <property type="entry name" value="OS05G0424000 PROTEIN-RELATED"/>
    <property type="match status" value="1"/>
</dbReference>
<dbReference type="GO" id="GO:0006865">
    <property type="term" value="P:amino acid transport"/>
    <property type="evidence" value="ECO:0007669"/>
    <property type="project" value="UniProtKB-KW"/>
</dbReference>
<feature type="transmembrane region" description="Helical" evidence="7">
    <location>
        <begin position="53"/>
        <end position="74"/>
    </location>
</feature>
<evidence type="ECO:0000256" key="7">
    <source>
        <dbReference type="SAM" id="Phobius"/>
    </source>
</evidence>
<protein>
    <submittedName>
        <fullName evidence="9">Amino acid transporter</fullName>
    </submittedName>
</protein>
<gene>
    <name evidence="9" type="primary">LOC102597724</name>
</gene>
<name>M1C0T6_SOLTU</name>
<keyword evidence="6 7" id="KW-0472">Membrane</keyword>
<evidence type="ECO:0000313" key="10">
    <source>
        <dbReference type="Proteomes" id="UP000011115"/>
    </source>
</evidence>
<dbReference type="InterPro" id="IPR013057">
    <property type="entry name" value="AA_transpt_TM"/>
</dbReference>
<dbReference type="Proteomes" id="UP000011115">
    <property type="component" value="Unassembled WGS sequence"/>
</dbReference>
<reference evidence="10" key="1">
    <citation type="journal article" date="2011" name="Nature">
        <title>Genome sequence and analysis of the tuber crop potato.</title>
        <authorList>
            <consortium name="The Potato Genome Sequencing Consortium"/>
        </authorList>
    </citation>
    <scope>NUCLEOTIDE SEQUENCE [LARGE SCALE GENOMIC DNA]</scope>
    <source>
        <strain evidence="10">cv. DM1-3 516 R44</strain>
    </source>
</reference>
<dbReference type="AlphaFoldDB" id="M1C0T6"/>
<feature type="domain" description="Amino acid transporter transmembrane" evidence="8">
    <location>
        <begin position="2"/>
        <end position="74"/>
    </location>
</feature>
<feature type="transmembrane region" description="Helical" evidence="7">
    <location>
        <begin position="12"/>
        <end position="32"/>
    </location>
</feature>
<dbReference type="Pfam" id="PF01490">
    <property type="entry name" value="Aa_trans"/>
    <property type="match status" value="1"/>
</dbReference>
<keyword evidence="2" id="KW-0813">Transport</keyword>
<dbReference type="Gramene" id="PGSC0003DMT400057308">
    <property type="protein sequence ID" value="PGSC0003DMT400057308"/>
    <property type="gene ID" value="PGSC0003DMG400022255"/>
</dbReference>
<evidence type="ECO:0000256" key="4">
    <source>
        <dbReference type="ARBA" id="ARBA00022970"/>
    </source>
</evidence>
<sequence length="79" mass="8886">MTGIAVLFPYFNQVVGVSGAITFWPIVVYFPAEMYLTQKRIESWKSKAIAFRVFTMVCLVVILYAFVGSIRGVIVARFG</sequence>
<proteinExistence type="predicted"/>
<dbReference type="HOGENOM" id="CLU_185742_0_0_1"/>
<keyword evidence="10" id="KW-1185">Reference proteome</keyword>